<comment type="catalytic activity">
    <reaction evidence="7">
        <text>an acyl-CoA + a 1,2-diacyl-sn-glycerol = a triacyl-sn-glycerol + CoA</text>
        <dbReference type="Rhea" id="RHEA:10868"/>
        <dbReference type="ChEBI" id="CHEBI:17815"/>
        <dbReference type="ChEBI" id="CHEBI:57287"/>
        <dbReference type="ChEBI" id="CHEBI:58342"/>
        <dbReference type="ChEBI" id="CHEBI:64615"/>
        <dbReference type="EC" id="2.3.1.20"/>
    </reaction>
</comment>
<dbReference type="EMBL" id="JAPDMQ010000012">
    <property type="protein sequence ID" value="KAK0540508.1"/>
    <property type="molecule type" value="Genomic_DNA"/>
</dbReference>
<keyword evidence="4" id="KW-0012">Acyltransferase</keyword>
<evidence type="ECO:0000259" key="10">
    <source>
        <dbReference type="Pfam" id="PF06974"/>
    </source>
</evidence>
<feature type="region of interest" description="Disordered" evidence="8">
    <location>
        <begin position="1"/>
        <end position="54"/>
    </location>
</feature>
<dbReference type="InterPro" id="IPR004255">
    <property type="entry name" value="O-acyltransferase_WSD1_N"/>
</dbReference>
<evidence type="ECO:0000313" key="11">
    <source>
        <dbReference type="EMBL" id="KAK0540508.1"/>
    </source>
</evidence>
<organism evidence="11 12">
    <name type="scientific">Tilletia horrida</name>
    <dbReference type="NCBI Taxonomy" id="155126"/>
    <lineage>
        <taxon>Eukaryota</taxon>
        <taxon>Fungi</taxon>
        <taxon>Dikarya</taxon>
        <taxon>Basidiomycota</taxon>
        <taxon>Ustilaginomycotina</taxon>
        <taxon>Exobasidiomycetes</taxon>
        <taxon>Tilletiales</taxon>
        <taxon>Tilletiaceae</taxon>
        <taxon>Tilletia</taxon>
    </lineage>
</organism>
<comment type="pathway">
    <text evidence="2">Lipid metabolism.</text>
</comment>
<proteinExistence type="inferred from homology"/>
<feature type="domain" description="O-acyltransferase WSD1-like N-terminal" evidence="9">
    <location>
        <begin position="160"/>
        <end position="295"/>
    </location>
</feature>
<feature type="compositionally biased region" description="Basic and acidic residues" evidence="8">
    <location>
        <begin position="127"/>
        <end position="137"/>
    </location>
</feature>
<comment type="catalytic activity">
    <reaction evidence="6">
        <text>a long chain fatty alcohol + a fatty acyl-CoA = a long-chain alcohol wax ester + CoA</text>
        <dbReference type="Rhea" id="RHEA:38443"/>
        <dbReference type="ChEBI" id="CHEBI:17135"/>
        <dbReference type="ChEBI" id="CHEBI:57287"/>
        <dbReference type="ChEBI" id="CHEBI:77636"/>
        <dbReference type="ChEBI" id="CHEBI:235323"/>
        <dbReference type="EC" id="2.3.1.75"/>
    </reaction>
</comment>
<dbReference type="PANTHER" id="PTHR31650:SF1">
    <property type="entry name" value="WAX ESTER SYNTHASE_DIACYLGLYCEROL ACYLTRANSFERASE 4-RELATED"/>
    <property type="match status" value="1"/>
</dbReference>
<keyword evidence="3" id="KW-0808">Transferase</keyword>
<comment type="caution">
    <text evidence="11">The sequence shown here is derived from an EMBL/GenBank/DDBJ whole genome shotgun (WGS) entry which is preliminary data.</text>
</comment>
<name>A0AAN6GGX4_9BASI</name>
<gene>
    <name evidence="11" type="ORF">OC842_000443</name>
</gene>
<dbReference type="Pfam" id="PF06974">
    <property type="entry name" value="WS_DGAT_C"/>
    <property type="match status" value="1"/>
</dbReference>
<evidence type="ECO:0008006" key="13">
    <source>
        <dbReference type="Google" id="ProtNLM"/>
    </source>
</evidence>
<evidence type="ECO:0000313" key="12">
    <source>
        <dbReference type="Proteomes" id="UP001176521"/>
    </source>
</evidence>
<evidence type="ECO:0000256" key="1">
    <source>
        <dbReference type="ARBA" id="ARBA00004771"/>
    </source>
</evidence>
<dbReference type="GO" id="GO:0005886">
    <property type="term" value="C:plasma membrane"/>
    <property type="evidence" value="ECO:0007669"/>
    <property type="project" value="TreeGrafter"/>
</dbReference>
<evidence type="ECO:0000256" key="8">
    <source>
        <dbReference type="SAM" id="MobiDB-lite"/>
    </source>
</evidence>
<dbReference type="GO" id="GO:0004144">
    <property type="term" value="F:diacylglycerol O-acyltransferase activity"/>
    <property type="evidence" value="ECO:0007669"/>
    <property type="project" value="UniProtKB-EC"/>
</dbReference>
<evidence type="ECO:0000259" key="9">
    <source>
        <dbReference type="Pfam" id="PF03007"/>
    </source>
</evidence>
<keyword evidence="12" id="KW-1185">Reference proteome</keyword>
<dbReference type="PANTHER" id="PTHR31650">
    <property type="entry name" value="O-ACYLTRANSFERASE (WSD1-LIKE) FAMILY PROTEIN"/>
    <property type="match status" value="1"/>
</dbReference>
<dbReference type="InterPro" id="IPR045034">
    <property type="entry name" value="O-acyltransferase_WSD1-like"/>
</dbReference>
<protein>
    <recommendedName>
        <fullName evidence="13">Diacylglycerol O-acyltransferase</fullName>
    </recommendedName>
</protein>
<dbReference type="InterPro" id="IPR009721">
    <property type="entry name" value="O-acyltransferase_WSD1_C"/>
</dbReference>
<evidence type="ECO:0000256" key="7">
    <source>
        <dbReference type="ARBA" id="ARBA00048109"/>
    </source>
</evidence>
<comment type="pathway">
    <text evidence="1">Glycerolipid metabolism; triacylglycerol biosynthesis.</text>
</comment>
<accession>A0AAN6GGX4</accession>
<dbReference type="GO" id="GO:0019432">
    <property type="term" value="P:triglyceride biosynthetic process"/>
    <property type="evidence" value="ECO:0007669"/>
    <property type="project" value="TreeGrafter"/>
</dbReference>
<evidence type="ECO:0000256" key="2">
    <source>
        <dbReference type="ARBA" id="ARBA00005189"/>
    </source>
</evidence>
<feature type="domain" description="O-acyltransferase WSD1 C-terminal" evidence="10">
    <location>
        <begin position="579"/>
        <end position="662"/>
    </location>
</feature>
<dbReference type="AlphaFoldDB" id="A0AAN6GGX4"/>
<dbReference type="Pfam" id="PF03007">
    <property type="entry name" value="WS_DGAT_cat"/>
    <property type="match status" value="1"/>
</dbReference>
<sequence length="680" mass="75867">MALVADSPVDTPTADRFGRDRSAAYTPASGFQTGAQTPATPAELQSETPQTRLGQTVRTSLLSLERRLDDLASQGTSSSWASNLARGLQSRGAWVQHALKEEWELRSNALSGLDQMWILLSPPELGGPDRDEGDGNRSKRSGKTSFDFVPTCAATYTFEGEQPVSYEDVKEALERQAETFPRYKSILTNMNRRFHGAVFVPDPDWNVERHIETVKLPDGAGRAELEDYIASFIAQPWSFEKPLWECALVSNFYLDSSKATSALVTRGHHSLADGQGFVASQLLSTSFGPELRAKLQDGQRLLRDARRGRAKPSKLHRSLRPLDKYRHYASIQIIMLLAFWTVWATTQFLELVGTLRQAFVTSTYFLLTAWRQQYLTSDYEGPRVAEKEFSVTPHFPMSDVKKIQRAFSGAKPGSWLDRAAKRSGAKNRTPYKHLTLNDVLCTVVADVMAEEAYNQTPSRSARRSITHYLKNASHYLLPSPISLFIPVSIRPLQANPTMENWSTGSIAYLPSPLHLNGRLAAEAEINTLYKVLHRNADALKVVKRGWIPAVFFWSVQLTGQVPWLYPAQMWDFWPIRPLMRLCVDLCLTSFQAVLTNVPGPAERVHLAEREVSEWGAAPPQAGRNTLAIGVITYAGSVSVTVTADRVQGEPSEGVARRLTDAFARRWEVYLRAADAVLNAS</sequence>
<comment type="similarity">
    <text evidence="5">In the N-terminal section; belongs to the long-chain O-acyltransferase family.</text>
</comment>
<feature type="compositionally biased region" description="Polar residues" evidence="8">
    <location>
        <begin position="29"/>
        <end position="54"/>
    </location>
</feature>
<evidence type="ECO:0000256" key="6">
    <source>
        <dbReference type="ARBA" id="ARBA00047604"/>
    </source>
</evidence>
<reference evidence="11" key="1">
    <citation type="journal article" date="2023" name="PhytoFront">
        <title>Draft Genome Resources of Seven Strains of Tilletia horrida, Causal Agent of Kernel Smut of Rice.</title>
        <authorList>
            <person name="Khanal S."/>
            <person name="Antony Babu S."/>
            <person name="Zhou X.G."/>
        </authorList>
    </citation>
    <scope>NUCLEOTIDE SEQUENCE</scope>
    <source>
        <strain evidence="11">TX3</strain>
    </source>
</reference>
<evidence type="ECO:0000256" key="5">
    <source>
        <dbReference type="ARBA" id="ARBA00024360"/>
    </source>
</evidence>
<dbReference type="Proteomes" id="UP001176521">
    <property type="component" value="Unassembled WGS sequence"/>
</dbReference>
<evidence type="ECO:0000256" key="4">
    <source>
        <dbReference type="ARBA" id="ARBA00023315"/>
    </source>
</evidence>
<dbReference type="GO" id="GO:0047196">
    <property type="term" value="F:long-chain-alcohol O-fatty-acyltransferase activity"/>
    <property type="evidence" value="ECO:0007669"/>
    <property type="project" value="UniProtKB-EC"/>
</dbReference>
<feature type="region of interest" description="Disordered" evidence="8">
    <location>
        <begin position="121"/>
        <end position="143"/>
    </location>
</feature>
<evidence type="ECO:0000256" key="3">
    <source>
        <dbReference type="ARBA" id="ARBA00022679"/>
    </source>
</evidence>